<keyword evidence="2 4" id="KW-0694">RNA-binding</keyword>
<feature type="domain" description="RRM" evidence="6">
    <location>
        <begin position="266"/>
        <end position="344"/>
    </location>
</feature>
<dbReference type="CDD" id="cd12307">
    <property type="entry name" value="RRM_NIFK_like"/>
    <property type="match status" value="1"/>
</dbReference>
<evidence type="ECO:0000256" key="5">
    <source>
        <dbReference type="SAM" id="MobiDB-lite"/>
    </source>
</evidence>
<gene>
    <name evidence="7" type="ORF">TRAPUB_7002</name>
</gene>
<evidence type="ECO:0000259" key="6">
    <source>
        <dbReference type="PROSITE" id="PS50102"/>
    </source>
</evidence>
<dbReference type="Pfam" id="PF00076">
    <property type="entry name" value="RRM_1"/>
    <property type="match status" value="1"/>
</dbReference>
<keyword evidence="8" id="KW-1185">Reference proteome</keyword>
<name>A0A1M2V4A4_TRAPU</name>
<evidence type="ECO:0000256" key="4">
    <source>
        <dbReference type="PROSITE-ProRule" id="PRU00176"/>
    </source>
</evidence>
<feature type="region of interest" description="Disordered" evidence="5">
    <location>
        <begin position="371"/>
        <end position="397"/>
    </location>
</feature>
<evidence type="ECO:0000256" key="3">
    <source>
        <dbReference type="ARBA" id="ARBA00023242"/>
    </source>
</evidence>
<dbReference type="InterPro" id="IPR012677">
    <property type="entry name" value="Nucleotide-bd_a/b_plait_sf"/>
</dbReference>
<dbReference type="GO" id="GO:0005730">
    <property type="term" value="C:nucleolus"/>
    <property type="evidence" value="ECO:0007669"/>
    <property type="project" value="UniProtKB-SubCell"/>
</dbReference>
<feature type="compositionally biased region" description="Basic residues" evidence="5">
    <location>
        <begin position="52"/>
        <end position="61"/>
    </location>
</feature>
<dbReference type="InterPro" id="IPR000504">
    <property type="entry name" value="RRM_dom"/>
</dbReference>
<evidence type="ECO:0000256" key="2">
    <source>
        <dbReference type="ARBA" id="ARBA00022884"/>
    </source>
</evidence>
<feature type="region of interest" description="Disordered" evidence="5">
    <location>
        <begin position="1"/>
        <end position="240"/>
    </location>
</feature>
<evidence type="ECO:0000256" key="1">
    <source>
        <dbReference type="ARBA" id="ARBA00004604"/>
    </source>
</evidence>
<dbReference type="PANTHER" id="PTHR46754">
    <property type="entry name" value="MKI67 FHA DOMAIN-INTERACTING NUCLEOLAR PHOSPHOPROTEIN"/>
    <property type="match status" value="1"/>
</dbReference>
<proteinExistence type="predicted"/>
<feature type="compositionally biased region" description="Acidic residues" evidence="5">
    <location>
        <begin position="218"/>
        <end position="230"/>
    </location>
</feature>
<dbReference type="Gene3D" id="3.30.70.330">
    <property type="match status" value="1"/>
</dbReference>
<evidence type="ECO:0000313" key="7">
    <source>
        <dbReference type="EMBL" id="OJT02435.1"/>
    </source>
</evidence>
<organism evidence="7 8">
    <name type="scientific">Trametes pubescens</name>
    <name type="common">White-rot fungus</name>
    <dbReference type="NCBI Taxonomy" id="154538"/>
    <lineage>
        <taxon>Eukaryota</taxon>
        <taxon>Fungi</taxon>
        <taxon>Dikarya</taxon>
        <taxon>Basidiomycota</taxon>
        <taxon>Agaricomycotina</taxon>
        <taxon>Agaricomycetes</taxon>
        <taxon>Polyporales</taxon>
        <taxon>Polyporaceae</taxon>
        <taxon>Trametes</taxon>
    </lineage>
</organism>
<feature type="compositionally biased region" description="Basic and acidic residues" evidence="5">
    <location>
        <begin position="375"/>
        <end position="397"/>
    </location>
</feature>
<keyword evidence="3" id="KW-0539">Nucleus</keyword>
<dbReference type="PROSITE" id="PS50102">
    <property type="entry name" value="RRM"/>
    <property type="match status" value="1"/>
</dbReference>
<feature type="compositionally biased region" description="Basic and acidic residues" evidence="5">
    <location>
        <begin position="18"/>
        <end position="28"/>
    </location>
</feature>
<dbReference type="STRING" id="154538.A0A1M2V4A4"/>
<protein>
    <recommendedName>
        <fullName evidence="6">RRM domain-containing protein</fullName>
    </recommendedName>
</protein>
<feature type="compositionally biased region" description="Acidic residues" evidence="5">
    <location>
        <begin position="194"/>
        <end position="210"/>
    </location>
</feature>
<comment type="caution">
    <text evidence="7">The sequence shown here is derived from an EMBL/GenBank/DDBJ whole genome shotgun (WGS) entry which is preliminary data.</text>
</comment>
<dbReference type="OMA" id="MNGYLIF"/>
<dbReference type="SMART" id="SM00360">
    <property type="entry name" value="RRM"/>
    <property type="match status" value="1"/>
</dbReference>
<dbReference type="SUPFAM" id="SSF54928">
    <property type="entry name" value="RNA-binding domain, RBD"/>
    <property type="match status" value="1"/>
</dbReference>
<accession>A0A1M2V4A4</accession>
<dbReference type="Proteomes" id="UP000184267">
    <property type="component" value="Unassembled WGS sequence"/>
</dbReference>
<dbReference type="EMBL" id="MNAD01001670">
    <property type="protein sequence ID" value="OJT02435.1"/>
    <property type="molecule type" value="Genomic_DNA"/>
</dbReference>
<dbReference type="AlphaFoldDB" id="A0A1M2V4A4"/>
<feature type="compositionally biased region" description="Basic and acidic residues" evidence="5">
    <location>
        <begin position="141"/>
        <end position="154"/>
    </location>
</feature>
<reference evidence="7 8" key="1">
    <citation type="submission" date="2016-10" db="EMBL/GenBank/DDBJ databases">
        <title>Genome sequence of the basidiomycete white-rot fungus Trametes pubescens.</title>
        <authorList>
            <person name="Makela M.R."/>
            <person name="Granchi Z."/>
            <person name="Peng M."/>
            <person name="De Vries R.P."/>
            <person name="Grigoriev I."/>
            <person name="Riley R."/>
            <person name="Hilden K."/>
        </authorList>
    </citation>
    <scope>NUCLEOTIDE SEQUENCE [LARGE SCALE GENOMIC DNA]</scope>
    <source>
        <strain evidence="7 8">FBCC735</strain>
    </source>
</reference>
<dbReference type="InterPro" id="IPR035979">
    <property type="entry name" value="RBD_domain_sf"/>
</dbReference>
<comment type="subcellular location">
    <subcellularLocation>
        <location evidence="1">Nucleus</location>
        <location evidence="1">Nucleolus</location>
    </subcellularLocation>
</comment>
<dbReference type="OrthoDB" id="21467at2759"/>
<dbReference type="GO" id="GO:0003723">
    <property type="term" value="F:RNA binding"/>
    <property type="evidence" value="ECO:0007669"/>
    <property type="project" value="UniProtKB-UniRule"/>
</dbReference>
<evidence type="ECO:0000313" key="8">
    <source>
        <dbReference type="Proteomes" id="UP000184267"/>
    </source>
</evidence>
<sequence length="422" mass="46384">MAKGTAAAEKPAKLAKKKSQDLKADAPVKAKKTKQTEEVVASAATDAPSSSKAKKEKKGKAAAKEPEPESAPAPAKAKGEKKKKVTIVEDAPAEAEKVEAAAPVDKKKRKVAAVEENSEESPEKSKKKRRGSIAAPSAEVASKEAVKEAAEPKTTKKGKAAPHESPVQPAPSKKESKKTKTKATPKAPSPEPEASADEAEADGADEEDAEKEFYGFSSDDDDSSDEEMAEDIPGIDIGKLPTIAKDDETVKRKLEKAKRKPTEDRGVIYLGRIPHGFFEAQMRAYFAQFGTVTRLRLSRNKKTGKSKHYAFIEFDSSSVAQIVAETMDNYLLMGHILTCKLIPKDQVHPELWVGANRKWRAVPRDRVARVAHNKPRTEQEQDKAERRLLKRQDQRKRKLEEAGIKYDFEAVAYKKKPKPTEA</sequence>